<evidence type="ECO:0000256" key="6">
    <source>
        <dbReference type="PROSITE-ProRule" id="PRU10007"/>
    </source>
</evidence>
<dbReference type="PROSITE" id="PS00687">
    <property type="entry name" value="ALDEHYDE_DEHYDR_GLU"/>
    <property type="match status" value="1"/>
</dbReference>
<name>A0A2V3WLE4_9BACI</name>
<feature type="active site" evidence="6">
    <location>
        <position position="262"/>
    </location>
</feature>
<accession>A0A2V3WLE4</accession>
<dbReference type="CDD" id="cd07116">
    <property type="entry name" value="ALDH_ACDHII-AcoD"/>
    <property type="match status" value="1"/>
</dbReference>
<organism evidence="9 10">
    <name type="scientific">Pseudogracilibacillus auburnensis</name>
    <dbReference type="NCBI Taxonomy" id="1494959"/>
    <lineage>
        <taxon>Bacteria</taxon>
        <taxon>Bacillati</taxon>
        <taxon>Bacillota</taxon>
        <taxon>Bacilli</taxon>
        <taxon>Bacillales</taxon>
        <taxon>Bacillaceae</taxon>
        <taxon>Pseudogracilibacillus</taxon>
    </lineage>
</organism>
<feature type="domain" description="Aldehyde dehydrogenase" evidence="8">
    <location>
        <begin position="29"/>
        <end position="493"/>
    </location>
</feature>
<dbReference type="InterPro" id="IPR016163">
    <property type="entry name" value="Ald_DH_C"/>
</dbReference>
<dbReference type="PROSITE" id="PS00070">
    <property type="entry name" value="ALDEHYDE_DEHYDR_CYS"/>
    <property type="match status" value="1"/>
</dbReference>
<evidence type="ECO:0000256" key="3">
    <source>
        <dbReference type="ARBA" id="ARBA00024226"/>
    </source>
</evidence>
<dbReference type="FunFam" id="3.40.309.10:FF:000017">
    <property type="entry name" value="Aldehyde dehydrogenase B"/>
    <property type="match status" value="1"/>
</dbReference>
<proteinExistence type="inferred from homology"/>
<evidence type="ECO:0000256" key="2">
    <source>
        <dbReference type="ARBA" id="ARBA00023002"/>
    </source>
</evidence>
<dbReference type="Pfam" id="PF00171">
    <property type="entry name" value="Aldedh"/>
    <property type="match status" value="1"/>
</dbReference>
<dbReference type="EC" id="1.2.1.3" evidence="3"/>
<dbReference type="InterPro" id="IPR016162">
    <property type="entry name" value="Ald_DH_N"/>
</dbReference>
<dbReference type="PANTHER" id="PTHR43111:SF1">
    <property type="entry name" value="ALDEHYDE DEHYDROGENASE B-RELATED"/>
    <property type="match status" value="1"/>
</dbReference>
<evidence type="ECO:0000313" key="9">
    <source>
        <dbReference type="EMBL" id="PXW89559.1"/>
    </source>
</evidence>
<evidence type="ECO:0000256" key="1">
    <source>
        <dbReference type="ARBA" id="ARBA00009986"/>
    </source>
</evidence>
<evidence type="ECO:0000256" key="5">
    <source>
        <dbReference type="ARBA" id="ARBA00049194"/>
    </source>
</evidence>
<dbReference type="RefSeq" id="WP_110394267.1">
    <property type="nucleotide sequence ID" value="NZ_JADIJL010000001.1"/>
</dbReference>
<evidence type="ECO:0000259" key="8">
    <source>
        <dbReference type="Pfam" id="PF00171"/>
    </source>
</evidence>
<keyword evidence="2 7" id="KW-0560">Oxidoreductase</keyword>
<dbReference type="GO" id="GO:0004029">
    <property type="term" value="F:aldehyde dehydrogenase (NAD+) activity"/>
    <property type="evidence" value="ECO:0007669"/>
    <property type="project" value="UniProtKB-EC"/>
</dbReference>
<dbReference type="Gene3D" id="3.40.605.10">
    <property type="entry name" value="Aldehyde Dehydrogenase, Chain A, domain 1"/>
    <property type="match status" value="1"/>
</dbReference>
<dbReference type="Proteomes" id="UP000247978">
    <property type="component" value="Unassembled WGS sequence"/>
</dbReference>
<dbReference type="OrthoDB" id="9762913at2"/>
<comment type="catalytic activity">
    <reaction evidence="5">
        <text>an aldehyde + NAD(+) + H2O = a carboxylate + NADH + 2 H(+)</text>
        <dbReference type="Rhea" id="RHEA:16185"/>
        <dbReference type="ChEBI" id="CHEBI:15377"/>
        <dbReference type="ChEBI" id="CHEBI:15378"/>
        <dbReference type="ChEBI" id="CHEBI:17478"/>
        <dbReference type="ChEBI" id="CHEBI:29067"/>
        <dbReference type="ChEBI" id="CHEBI:57540"/>
        <dbReference type="ChEBI" id="CHEBI:57945"/>
        <dbReference type="EC" id="1.2.1.3"/>
    </reaction>
</comment>
<comment type="caution">
    <text evidence="9">The sequence shown here is derived from an EMBL/GenBank/DDBJ whole genome shotgun (WGS) entry which is preliminary data.</text>
</comment>
<comment type="similarity">
    <text evidence="1 7">Belongs to the aldehyde dehydrogenase family.</text>
</comment>
<evidence type="ECO:0000313" key="10">
    <source>
        <dbReference type="Proteomes" id="UP000247978"/>
    </source>
</evidence>
<dbReference type="SUPFAM" id="SSF53720">
    <property type="entry name" value="ALDH-like"/>
    <property type="match status" value="1"/>
</dbReference>
<reference evidence="9 10" key="1">
    <citation type="submission" date="2018-05" db="EMBL/GenBank/DDBJ databases">
        <title>Genomic Encyclopedia of Type Strains, Phase IV (KMG-IV): sequencing the most valuable type-strain genomes for metagenomic binning, comparative biology and taxonomic classification.</title>
        <authorList>
            <person name="Goeker M."/>
        </authorList>
    </citation>
    <scope>NUCLEOTIDE SEQUENCE [LARGE SCALE GENOMIC DNA]</scope>
    <source>
        <strain evidence="9 10">DSM 28556</strain>
    </source>
</reference>
<dbReference type="PANTHER" id="PTHR43111">
    <property type="entry name" value="ALDEHYDE DEHYDROGENASE B-RELATED"/>
    <property type="match status" value="1"/>
</dbReference>
<evidence type="ECO:0000256" key="4">
    <source>
        <dbReference type="ARBA" id="ARBA00039869"/>
    </source>
</evidence>
<sequence>MRYANPNTEGSVVHYKERYDNYIGGEYVPPTNGKYFENVSPVTGQVFCEIARSTKEDVELALDAAHDAKDAWGKTSVTERANILNKIADRIEENLAMLAVAETWDNGKAVRETLAADIPLAVDHYRYFASAIRSQEGTISQIDNDTVAYHFHEPIGVVGQIIPWNFPILMATWKIAPALAAGNCVVLKPAEQTPASIHVLLELIGDLIPPGVLNIVNGFGVEAGKPLASNSRVSKVAFTGETTTGRLIMQYASENLIPVTLELGGKSPNIFFKDVMDEDDGFLDKAIEGLVMFALNQGEVCTCPSRALIHESIYDSFIERAIDRVKKIKIGHPLDTETMMGAQASTEQLEKITSYLNIGKEEGAEVLIGGNANKLEGELGGGYYVEPTIFKGHNKMRIFQEEIFGPVLSVTTFSDDDEAMEIANDTLYGLGAGVWTRNINKAYRFGRGIQAGRVWTNTYHQYPAHAAFGGYKKSGIGRETHLMMLSHYQQTKNLLVSYSEGPAGFF</sequence>
<evidence type="ECO:0000256" key="7">
    <source>
        <dbReference type="RuleBase" id="RU003345"/>
    </source>
</evidence>
<keyword evidence="10" id="KW-1185">Reference proteome</keyword>
<protein>
    <recommendedName>
        <fullName evidence="4">Putative aldehyde dehydrogenase AldA</fullName>
        <ecNumber evidence="3">1.2.1.3</ecNumber>
    </recommendedName>
</protein>
<dbReference type="Gene3D" id="3.40.309.10">
    <property type="entry name" value="Aldehyde Dehydrogenase, Chain A, domain 2"/>
    <property type="match status" value="1"/>
</dbReference>
<dbReference type="FunFam" id="3.40.605.10:FF:000001">
    <property type="entry name" value="Aldehyde dehydrogenase 1"/>
    <property type="match status" value="1"/>
</dbReference>
<dbReference type="InterPro" id="IPR029510">
    <property type="entry name" value="Ald_DH_CS_GLU"/>
</dbReference>
<dbReference type="EMBL" id="QJJQ01000002">
    <property type="protein sequence ID" value="PXW89559.1"/>
    <property type="molecule type" value="Genomic_DNA"/>
</dbReference>
<dbReference type="InterPro" id="IPR016161">
    <property type="entry name" value="Ald_DH/histidinol_DH"/>
</dbReference>
<dbReference type="InterPro" id="IPR016160">
    <property type="entry name" value="Ald_DH_CS_CYS"/>
</dbReference>
<dbReference type="InterPro" id="IPR015590">
    <property type="entry name" value="Aldehyde_DH_dom"/>
</dbReference>
<gene>
    <name evidence="9" type="ORF">DFR56_102337</name>
</gene>
<dbReference type="AlphaFoldDB" id="A0A2V3WLE4"/>